<dbReference type="STRING" id="1036808.A0A0C3AQT9"/>
<dbReference type="SUPFAM" id="SSF52777">
    <property type="entry name" value="CoA-dependent acyltransferases"/>
    <property type="match status" value="1"/>
</dbReference>
<evidence type="ECO:0008006" key="4">
    <source>
        <dbReference type="Google" id="ProtNLM"/>
    </source>
</evidence>
<dbReference type="Proteomes" id="UP000053989">
    <property type="component" value="Unassembled WGS sequence"/>
</dbReference>
<evidence type="ECO:0000313" key="3">
    <source>
        <dbReference type="Proteomes" id="UP000053989"/>
    </source>
</evidence>
<dbReference type="HOGENOM" id="CLU_526946_0_0_1"/>
<protein>
    <recommendedName>
        <fullName evidence="4">Condensation domain-containing protein</fullName>
    </recommendedName>
</protein>
<accession>A0A0C3AQT9</accession>
<dbReference type="InParanoid" id="A0A0C3AQT9"/>
<dbReference type="AlphaFoldDB" id="A0A0C3AQT9"/>
<reference evidence="2 3" key="1">
    <citation type="submission" date="2014-04" db="EMBL/GenBank/DDBJ databases">
        <authorList>
            <consortium name="DOE Joint Genome Institute"/>
            <person name="Kuo A."/>
            <person name="Kohler A."/>
            <person name="Nagy L.G."/>
            <person name="Floudas D."/>
            <person name="Copeland A."/>
            <person name="Barry K.W."/>
            <person name="Cichocki N."/>
            <person name="Veneault-Fourrey C."/>
            <person name="LaButti K."/>
            <person name="Lindquist E.A."/>
            <person name="Lipzen A."/>
            <person name="Lundell T."/>
            <person name="Morin E."/>
            <person name="Murat C."/>
            <person name="Sun H."/>
            <person name="Tunlid A."/>
            <person name="Henrissat B."/>
            <person name="Grigoriev I.V."/>
            <person name="Hibbett D.S."/>
            <person name="Martin F."/>
            <person name="Nordberg H.P."/>
            <person name="Cantor M.N."/>
            <person name="Hua S.X."/>
        </authorList>
    </citation>
    <scope>NUCLEOTIDE SEQUENCE [LARGE SCALE GENOMIC DNA]</scope>
    <source>
        <strain evidence="2 3">Foug A</strain>
    </source>
</reference>
<dbReference type="Gene3D" id="3.30.559.10">
    <property type="entry name" value="Chloramphenicol acetyltransferase-like domain"/>
    <property type="match status" value="1"/>
</dbReference>
<dbReference type="InterPro" id="IPR023213">
    <property type="entry name" value="CAT-like_dom_sf"/>
</dbReference>
<name>A0A0C3AQT9_9AGAM</name>
<dbReference type="OrthoDB" id="3264185at2759"/>
<feature type="region of interest" description="Disordered" evidence="1">
    <location>
        <begin position="479"/>
        <end position="503"/>
    </location>
</feature>
<evidence type="ECO:0000313" key="2">
    <source>
        <dbReference type="EMBL" id="KIM67302.1"/>
    </source>
</evidence>
<organism evidence="2 3">
    <name type="scientific">Scleroderma citrinum Foug A</name>
    <dbReference type="NCBI Taxonomy" id="1036808"/>
    <lineage>
        <taxon>Eukaryota</taxon>
        <taxon>Fungi</taxon>
        <taxon>Dikarya</taxon>
        <taxon>Basidiomycota</taxon>
        <taxon>Agaricomycotina</taxon>
        <taxon>Agaricomycetes</taxon>
        <taxon>Agaricomycetidae</taxon>
        <taxon>Boletales</taxon>
        <taxon>Sclerodermatineae</taxon>
        <taxon>Sclerodermataceae</taxon>
        <taxon>Scleroderma</taxon>
    </lineage>
</organism>
<reference evidence="3" key="2">
    <citation type="submission" date="2015-01" db="EMBL/GenBank/DDBJ databases">
        <title>Evolutionary Origins and Diversification of the Mycorrhizal Mutualists.</title>
        <authorList>
            <consortium name="DOE Joint Genome Institute"/>
            <consortium name="Mycorrhizal Genomics Consortium"/>
            <person name="Kohler A."/>
            <person name="Kuo A."/>
            <person name="Nagy L.G."/>
            <person name="Floudas D."/>
            <person name="Copeland A."/>
            <person name="Barry K.W."/>
            <person name="Cichocki N."/>
            <person name="Veneault-Fourrey C."/>
            <person name="LaButti K."/>
            <person name="Lindquist E.A."/>
            <person name="Lipzen A."/>
            <person name="Lundell T."/>
            <person name="Morin E."/>
            <person name="Murat C."/>
            <person name="Riley R."/>
            <person name="Ohm R."/>
            <person name="Sun H."/>
            <person name="Tunlid A."/>
            <person name="Henrissat B."/>
            <person name="Grigoriev I.V."/>
            <person name="Hibbett D.S."/>
            <person name="Martin F."/>
        </authorList>
    </citation>
    <scope>NUCLEOTIDE SEQUENCE [LARGE SCALE GENOMIC DNA]</scope>
    <source>
        <strain evidence="3">Foug A</strain>
    </source>
</reference>
<evidence type="ECO:0000256" key="1">
    <source>
        <dbReference type="SAM" id="MobiDB-lite"/>
    </source>
</evidence>
<sequence length="577" mass="65471">MATVTAWTLADSSPGKRAFHRALGDVETSYYWDILYNGTADIAMNIELCDLQSTAPATFPRVLSTWTSIKRRFPLLVAETQNTGDGVRFVVREERIEKLVPDEVTHQDVASREDANAFVSDVLSGPPALSTALLARMYILRRTDDGRRRFHVVILIAHCITDSCSTSTIMRTFCDTLSSSIEHPVAPLEDRLAMCLPLESRVRHGPYRRLNDAQWRWKRAIGFVLYTVRHRMFQGGHTLPATLTTTTSVTPGVSGVRSAYFSPEISKVIVDNCRRLGITFNYAYFVLTQVAMTRVLCRRYLRGEIGEKEWEYRKRQPMHIWGPLNLRPYMDQQWYKNGGAGEVGLNVGYLHCILPFMPLGSSGEIRHFNWADGAPPFSFLLSFKRFLHRTKLLKIQTEKFIAHPNFLEIVLGSHSHSVKKSRDVAMEWMNKGETQPAESPPIKWVDDGRSISTQIGASVGNIDPFIPLEYPLPSSHPLSPLSEAQHPSRAGYSVGTPPVSSQHSTPAFRIEYWRTFLHSRSAELYIGAMTSRKMLQYHIFYDRNVFSGDVVAEWLDEVRVATMWYLGQGQESLHAKL</sequence>
<dbReference type="EMBL" id="KN822013">
    <property type="protein sequence ID" value="KIM67302.1"/>
    <property type="molecule type" value="Genomic_DNA"/>
</dbReference>
<gene>
    <name evidence="2" type="ORF">SCLCIDRAFT_108221</name>
</gene>
<proteinExistence type="predicted"/>
<keyword evidence="3" id="KW-1185">Reference proteome</keyword>